<dbReference type="GO" id="GO:0003677">
    <property type="term" value="F:DNA binding"/>
    <property type="evidence" value="ECO:0007669"/>
    <property type="project" value="UniProtKB-UniRule"/>
</dbReference>
<evidence type="ECO:0000256" key="1">
    <source>
        <dbReference type="ARBA" id="ARBA00023125"/>
    </source>
</evidence>
<dbReference type="STRING" id="357809.Cphy_0610"/>
<feature type="domain" description="HTH tetR-type" evidence="3">
    <location>
        <begin position="5"/>
        <end position="65"/>
    </location>
</feature>
<name>A9KIZ8_LACP7</name>
<dbReference type="eggNOG" id="COG1309">
    <property type="taxonomic scope" value="Bacteria"/>
</dbReference>
<dbReference type="SUPFAM" id="SSF46689">
    <property type="entry name" value="Homeodomain-like"/>
    <property type="match status" value="1"/>
</dbReference>
<dbReference type="Proteomes" id="UP000000370">
    <property type="component" value="Chromosome"/>
</dbReference>
<dbReference type="Pfam" id="PF14278">
    <property type="entry name" value="TetR_C_8"/>
    <property type="match status" value="1"/>
</dbReference>
<feature type="DNA-binding region" description="H-T-H motif" evidence="2">
    <location>
        <begin position="28"/>
        <end position="47"/>
    </location>
</feature>
<evidence type="ECO:0000259" key="3">
    <source>
        <dbReference type="PROSITE" id="PS50977"/>
    </source>
</evidence>
<keyword evidence="1 2" id="KW-0238">DNA-binding</keyword>
<evidence type="ECO:0000256" key="2">
    <source>
        <dbReference type="PROSITE-ProRule" id="PRU00335"/>
    </source>
</evidence>
<dbReference type="Gene3D" id="1.10.357.10">
    <property type="entry name" value="Tetracycline Repressor, domain 2"/>
    <property type="match status" value="1"/>
</dbReference>
<dbReference type="HOGENOM" id="CLU_087539_2_1_9"/>
<accession>A9KIZ8</accession>
<dbReference type="PANTHER" id="PTHR43479:SF7">
    <property type="entry name" value="TETR-FAMILY TRANSCRIPTIONAL REGULATOR"/>
    <property type="match status" value="1"/>
</dbReference>
<dbReference type="OrthoDB" id="9810250at2"/>
<keyword evidence="5" id="KW-1185">Reference proteome</keyword>
<dbReference type="PANTHER" id="PTHR43479">
    <property type="entry name" value="ACREF/ENVCD OPERON REPRESSOR-RELATED"/>
    <property type="match status" value="1"/>
</dbReference>
<organism evidence="4 5">
    <name type="scientific">Lachnoclostridium phytofermentans (strain ATCC 700394 / DSM 18823 / ISDg)</name>
    <name type="common">Clostridium phytofermentans</name>
    <dbReference type="NCBI Taxonomy" id="357809"/>
    <lineage>
        <taxon>Bacteria</taxon>
        <taxon>Bacillati</taxon>
        <taxon>Bacillota</taxon>
        <taxon>Clostridia</taxon>
        <taxon>Lachnospirales</taxon>
        <taxon>Lachnospiraceae</taxon>
    </lineage>
</organism>
<gene>
    <name evidence="4" type="ordered locus">Cphy_0610</name>
</gene>
<dbReference type="EMBL" id="CP000885">
    <property type="protein sequence ID" value="ABX40997.1"/>
    <property type="molecule type" value="Genomic_DNA"/>
</dbReference>
<dbReference type="InterPro" id="IPR050624">
    <property type="entry name" value="HTH-type_Tx_Regulator"/>
</dbReference>
<protein>
    <submittedName>
        <fullName evidence="4">Transcriptional regulator, TetR family</fullName>
    </submittedName>
</protein>
<reference evidence="5" key="1">
    <citation type="submission" date="2007-11" db="EMBL/GenBank/DDBJ databases">
        <title>Complete genome sequence of Clostridium phytofermentans ISDg.</title>
        <authorList>
            <person name="Leschine S.B."/>
            <person name="Warnick T.A."/>
            <person name="Blanchard J.L."/>
            <person name="Schnell D.J."/>
            <person name="Petit E.L."/>
            <person name="LaTouf W.G."/>
            <person name="Copeland A."/>
            <person name="Lucas S."/>
            <person name="Lapidus A."/>
            <person name="Barry K."/>
            <person name="Glavina del Rio T."/>
            <person name="Dalin E."/>
            <person name="Tice H."/>
            <person name="Pitluck S."/>
            <person name="Kiss H."/>
            <person name="Brettin T."/>
            <person name="Bruce D."/>
            <person name="Detter J.C."/>
            <person name="Han C."/>
            <person name="Kuske C."/>
            <person name="Schmutz J."/>
            <person name="Larimer F."/>
            <person name="Land M."/>
            <person name="Hauser L."/>
            <person name="Kyrpides N."/>
            <person name="Kim E.A."/>
            <person name="Richardson P."/>
        </authorList>
    </citation>
    <scope>NUCLEOTIDE SEQUENCE [LARGE SCALE GENOMIC DNA]</scope>
    <source>
        <strain evidence="5">ATCC 700394 / DSM 18823 / ISDg</strain>
    </source>
</reference>
<evidence type="ECO:0000313" key="4">
    <source>
        <dbReference type="EMBL" id="ABX40997.1"/>
    </source>
</evidence>
<evidence type="ECO:0000313" key="5">
    <source>
        <dbReference type="Proteomes" id="UP000000370"/>
    </source>
</evidence>
<sequence>MSESLITKQAISNGLKQVMKEKTFDKVRISDITKACGLNRQTFYYHFQDKYELLHWIFCNEVIVVLTKDLSLDTWSDNLYHLFCILKEQKSFYKNAIKHSFHDEFHDYLFQISTEMFYTIIEQMDEYKQISESDKLFLAKFFANGEVGSIISWINDEIPKSPEEMKDIIVSLVNACKAYAAKRYMAEHS</sequence>
<proteinExistence type="predicted"/>
<dbReference type="InterPro" id="IPR001647">
    <property type="entry name" value="HTH_TetR"/>
</dbReference>
<dbReference type="RefSeq" id="WP_012198640.1">
    <property type="nucleotide sequence ID" value="NC_010001.1"/>
</dbReference>
<dbReference type="InterPro" id="IPR039532">
    <property type="entry name" value="TetR_C_Firmicutes"/>
</dbReference>
<dbReference type="AlphaFoldDB" id="A9KIZ8"/>
<dbReference type="PROSITE" id="PS50977">
    <property type="entry name" value="HTH_TETR_2"/>
    <property type="match status" value="1"/>
</dbReference>
<dbReference type="Pfam" id="PF00440">
    <property type="entry name" value="TetR_N"/>
    <property type="match status" value="1"/>
</dbReference>
<dbReference type="KEGG" id="cpy:Cphy_0610"/>
<dbReference type="InterPro" id="IPR009057">
    <property type="entry name" value="Homeodomain-like_sf"/>
</dbReference>